<evidence type="ECO:0000313" key="1">
    <source>
        <dbReference type="EMBL" id="KPC19739.1"/>
    </source>
</evidence>
<keyword evidence="3" id="KW-1185">Reference proteome</keyword>
<reference evidence="2 4" key="2">
    <citation type="submission" date="2015-09" db="EMBL/GenBank/DDBJ databases">
        <title>Genome announcement of multiple Pseudomonas syringae strains.</title>
        <authorList>
            <person name="Thakur S."/>
            <person name="Wang P.W."/>
            <person name="Gong Y."/>
            <person name="Weir B.S."/>
            <person name="Guttman D.S."/>
        </authorList>
    </citation>
    <scope>NUCLEOTIDE SEQUENCE [LARGE SCALE GENOMIC DNA]</scope>
    <source>
        <strain evidence="2 4">ICMP3507</strain>
    </source>
</reference>
<reference evidence="1 3" key="3">
    <citation type="submission" date="2015-10" db="EMBL/GenBank/DDBJ databases">
        <title>Comparative genomics and high-throughput reverse genetic screens identify a new phytobacterial MAMP and an Arabidopsis receptor required for immune elicitation.</title>
        <authorList>
            <person name="Mott G.A."/>
            <person name="Thakur S."/>
            <person name="Wang P.W."/>
            <person name="Desveaux D."/>
            <person name="Guttman D.S."/>
        </authorList>
    </citation>
    <scope>NUCLEOTIDE SEQUENCE [LARGE SCALE GENOMIC DNA]</scope>
    <source>
        <strain evidence="1 3">107</strain>
    </source>
</reference>
<reference evidence="1 3" key="1">
    <citation type="submission" date="2015-07" db="EMBL/GenBank/DDBJ databases">
        <authorList>
            <person name="O'Brien H.E."/>
            <person name="Thakur S."/>
            <person name="Gong Y."/>
            <person name="Wang P.W."/>
            <person name="Guttman D.S."/>
        </authorList>
    </citation>
    <scope>NUCLEOTIDE SEQUENCE [LARGE SCALE GENOMIC DNA]</scope>
    <source>
        <strain evidence="1 3">107</strain>
    </source>
</reference>
<gene>
    <name evidence="1" type="ORF">AC499_3539</name>
    <name evidence="2" type="ORF">ALO35_04639</name>
</gene>
<dbReference type="EMBL" id="LGLK01000038">
    <property type="protein sequence ID" value="KPC19739.1"/>
    <property type="molecule type" value="Genomic_DNA"/>
</dbReference>
<sequence length="39" mass="4268">MDKSAMHFVGILASLRSQSIAFVKSVTPQQARHCHSVQA</sequence>
<dbReference type="AlphaFoldDB" id="A0A0N0X6C5"/>
<proteinExistence type="predicted"/>
<evidence type="ECO:0000313" key="3">
    <source>
        <dbReference type="Proteomes" id="UP000037943"/>
    </source>
</evidence>
<dbReference type="Proteomes" id="UP000050265">
    <property type="component" value="Unassembled WGS sequence"/>
</dbReference>
<evidence type="ECO:0000313" key="4">
    <source>
        <dbReference type="Proteomes" id="UP000050265"/>
    </source>
</evidence>
<evidence type="ECO:0000313" key="2">
    <source>
        <dbReference type="EMBL" id="KPX56045.1"/>
    </source>
</evidence>
<dbReference type="PATRIC" id="fig|53707.7.peg.3775"/>
<organism evidence="2 4">
    <name type="scientific">Pseudomonas amygdali pv. lachrymans</name>
    <name type="common">Pseudomonas syringae pv. lachrymans</name>
    <dbReference type="NCBI Taxonomy" id="53707"/>
    <lineage>
        <taxon>Bacteria</taxon>
        <taxon>Pseudomonadati</taxon>
        <taxon>Pseudomonadota</taxon>
        <taxon>Gammaproteobacteria</taxon>
        <taxon>Pseudomonadales</taxon>
        <taxon>Pseudomonadaceae</taxon>
        <taxon>Pseudomonas</taxon>
        <taxon>Pseudomonas amygdali</taxon>
    </lineage>
</organism>
<protein>
    <submittedName>
        <fullName evidence="2">Uncharacterized protein</fullName>
    </submittedName>
</protein>
<dbReference type="EMBL" id="LJQP01000456">
    <property type="protein sequence ID" value="KPX56045.1"/>
    <property type="molecule type" value="Genomic_DNA"/>
</dbReference>
<name>A0A0N0X6C5_PSEAV</name>
<accession>A0A0N0X6C5</accession>
<dbReference type="Proteomes" id="UP000037943">
    <property type="component" value="Unassembled WGS sequence"/>
</dbReference>
<comment type="caution">
    <text evidence="2">The sequence shown here is derived from an EMBL/GenBank/DDBJ whole genome shotgun (WGS) entry which is preliminary data.</text>
</comment>